<gene>
    <name evidence="1" type="ORF">O181_102055</name>
</gene>
<keyword evidence="2" id="KW-1185">Reference proteome</keyword>
<name>A0A9Q3PIE1_9BASI</name>
<accession>A0A9Q3PIE1</accession>
<comment type="caution">
    <text evidence="1">The sequence shown here is derived from an EMBL/GenBank/DDBJ whole genome shotgun (WGS) entry which is preliminary data.</text>
</comment>
<sequence length="137" mass="15561">MAEIQTGYFNFSSGHQGITSSRGFIKGQGKVSISKTNDVNKQLLVILIHSIPPRAYWKFTLKGYSRGSSKQFVKGQCSINLPWQAHSFQYSLDSPRPLFQSYIMGKSFNTVYFPIWKGVHCIRQSIQDHCQPEGVKI</sequence>
<reference evidence="1" key="1">
    <citation type="submission" date="2021-03" db="EMBL/GenBank/DDBJ databases">
        <title>Draft genome sequence of rust myrtle Austropuccinia psidii MF-1, a brazilian biotype.</title>
        <authorList>
            <person name="Quecine M.C."/>
            <person name="Pachon D.M.R."/>
            <person name="Bonatelli M.L."/>
            <person name="Correr F.H."/>
            <person name="Franceschini L.M."/>
            <person name="Leite T.F."/>
            <person name="Margarido G.R.A."/>
            <person name="Almeida C.A."/>
            <person name="Ferrarezi J.A."/>
            <person name="Labate C.A."/>
        </authorList>
    </citation>
    <scope>NUCLEOTIDE SEQUENCE</scope>
    <source>
        <strain evidence="1">MF-1</strain>
    </source>
</reference>
<evidence type="ECO:0000313" key="1">
    <source>
        <dbReference type="EMBL" id="MBW0562340.1"/>
    </source>
</evidence>
<protein>
    <submittedName>
        <fullName evidence="1">Uncharacterized protein</fullName>
    </submittedName>
</protein>
<evidence type="ECO:0000313" key="2">
    <source>
        <dbReference type="Proteomes" id="UP000765509"/>
    </source>
</evidence>
<dbReference type="AlphaFoldDB" id="A0A9Q3PIE1"/>
<proteinExistence type="predicted"/>
<organism evidence="1 2">
    <name type="scientific">Austropuccinia psidii MF-1</name>
    <dbReference type="NCBI Taxonomy" id="1389203"/>
    <lineage>
        <taxon>Eukaryota</taxon>
        <taxon>Fungi</taxon>
        <taxon>Dikarya</taxon>
        <taxon>Basidiomycota</taxon>
        <taxon>Pucciniomycotina</taxon>
        <taxon>Pucciniomycetes</taxon>
        <taxon>Pucciniales</taxon>
        <taxon>Sphaerophragmiaceae</taxon>
        <taxon>Austropuccinia</taxon>
    </lineage>
</organism>
<dbReference type="EMBL" id="AVOT02072385">
    <property type="protein sequence ID" value="MBW0562340.1"/>
    <property type="molecule type" value="Genomic_DNA"/>
</dbReference>
<dbReference type="Proteomes" id="UP000765509">
    <property type="component" value="Unassembled WGS sequence"/>
</dbReference>